<feature type="compositionally biased region" description="Low complexity" evidence="1">
    <location>
        <begin position="73"/>
        <end position="82"/>
    </location>
</feature>
<feature type="region of interest" description="Disordered" evidence="1">
    <location>
        <begin position="73"/>
        <end position="111"/>
    </location>
</feature>
<evidence type="ECO:0000256" key="2">
    <source>
        <dbReference type="SAM" id="Phobius"/>
    </source>
</evidence>
<organism evidence="3 4">
    <name type="scientific">Streptosporangium album</name>
    <dbReference type="NCBI Taxonomy" id="47479"/>
    <lineage>
        <taxon>Bacteria</taxon>
        <taxon>Bacillati</taxon>
        <taxon>Actinomycetota</taxon>
        <taxon>Actinomycetes</taxon>
        <taxon>Streptosporangiales</taxon>
        <taxon>Streptosporangiaceae</taxon>
        <taxon>Streptosporangium</taxon>
    </lineage>
</organism>
<dbReference type="EMBL" id="JACHJU010000001">
    <property type="protein sequence ID" value="MBB4939510.1"/>
    <property type="molecule type" value="Genomic_DNA"/>
</dbReference>
<dbReference type="AlphaFoldDB" id="A0A7W7WAT6"/>
<comment type="caution">
    <text evidence="3">The sequence shown here is derived from an EMBL/GenBank/DDBJ whole genome shotgun (WGS) entry which is preliminary data.</text>
</comment>
<keyword evidence="2" id="KW-0812">Transmembrane</keyword>
<feature type="transmembrane region" description="Helical" evidence="2">
    <location>
        <begin position="41"/>
        <end position="63"/>
    </location>
</feature>
<accession>A0A7W7WAT6</accession>
<evidence type="ECO:0000313" key="3">
    <source>
        <dbReference type="EMBL" id="MBB4939510.1"/>
    </source>
</evidence>
<evidence type="ECO:0000256" key="1">
    <source>
        <dbReference type="SAM" id="MobiDB-lite"/>
    </source>
</evidence>
<sequence length="260" mass="27844">MSMLEDDLRRLMADETETLHAAPDLVDRVIRSSRKKKTTRVRLTALVTAVAVAGVMAPAYLILGSGSAPVPGTGAGGPVAAAETSQPGVTGQAVPEPPAIDDFPPTPSPTPDLGDLGDGKAFGSVKVGYLPDGLQWSHRSMDFGDSYTTSWNYDGDKTGFYCVQIYVYEGQAVQEVDERVRAYRDEGQGADVTIGDRTGYQIRQWVGEDGMAGTPTIILNMGEARRIEVMFSPVYAKKLNGDTAIGRELKKIAEGLTVDD</sequence>
<gene>
    <name evidence="3" type="ORF">FHR32_003815</name>
</gene>
<reference evidence="3 4" key="1">
    <citation type="submission" date="2020-08" db="EMBL/GenBank/DDBJ databases">
        <title>Sequencing the genomes of 1000 actinobacteria strains.</title>
        <authorList>
            <person name="Klenk H.-P."/>
        </authorList>
    </citation>
    <scope>NUCLEOTIDE SEQUENCE [LARGE SCALE GENOMIC DNA]</scope>
    <source>
        <strain evidence="3 4">DSM 43023</strain>
    </source>
</reference>
<dbReference type="RefSeq" id="WP_184755478.1">
    <property type="nucleotide sequence ID" value="NZ_BAABEK010000007.1"/>
</dbReference>
<protein>
    <submittedName>
        <fullName evidence="3">Uncharacterized protein</fullName>
    </submittedName>
</protein>
<dbReference type="Proteomes" id="UP000534286">
    <property type="component" value="Unassembled WGS sequence"/>
</dbReference>
<keyword evidence="2" id="KW-0472">Membrane</keyword>
<keyword evidence="4" id="KW-1185">Reference proteome</keyword>
<keyword evidence="2" id="KW-1133">Transmembrane helix</keyword>
<evidence type="ECO:0000313" key="4">
    <source>
        <dbReference type="Proteomes" id="UP000534286"/>
    </source>
</evidence>
<name>A0A7W7WAT6_9ACTN</name>
<proteinExistence type="predicted"/>